<dbReference type="AlphaFoldDB" id="A0A318ZEH9"/>
<evidence type="ECO:0000256" key="1">
    <source>
        <dbReference type="SAM" id="Phobius"/>
    </source>
</evidence>
<evidence type="ECO:0000313" key="4">
    <source>
        <dbReference type="Proteomes" id="UP000248349"/>
    </source>
</evidence>
<feature type="signal peptide" evidence="2">
    <location>
        <begin position="1"/>
        <end position="23"/>
    </location>
</feature>
<evidence type="ECO:0000313" key="3">
    <source>
        <dbReference type="EMBL" id="PYH45809.1"/>
    </source>
</evidence>
<keyword evidence="1" id="KW-0472">Membrane</keyword>
<dbReference type="GeneID" id="37079790"/>
<feature type="chain" id="PRO_5016266820" evidence="2">
    <location>
        <begin position="24"/>
        <end position="98"/>
    </location>
</feature>
<accession>A0A318ZEH9</accession>
<proteinExistence type="predicted"/>
<keyword evidence="2" id="KW-0732">Signal</keyword>
<feature type="transmembrane region" description="Helical" evidence="1">
    <location>
        <begin position="71"/>
        <end position="92"/>
    </location>
</feature>
<evidence type="ECO:0000256" key="2">
    <source>
        <dbReference type="SAM" id="SignalP"/>
    </source>
</evidence>
<protein>
    <submittedName>
        <fullName evidence="3">Uncharacterized protein</fullName>
    </submittedName>
</protein>
<keyword evidence="1" id="KW-0812">Transmembrane</keyword>
<keyword evidence="1" id="KW-1133">Transmembrane helix</keyword>
<sequence length="98" mass="10577">MSFFLSFFNLDVLLVLGTHGASTKDLDESSPLNVFSYFNVMKLNCPALPAEVHSSIIGSSSPTFINPDPQFGYFFLFLVGGAIYALACVVWLSSSSLG</sequence>
<dbReference type="EMBL" id="KZ821230">
    <property type="protein sequence ID" value="PYH45809.1"/>
    <property type="molecule type" value="Genomic_DNA"/>
</dbReference>
<organism evidence="3 4">
    <name type="scientific">Aspergillus saccharolyticus JOP 1030-1</name>
    <dbReference type="NCBI Taxonomy" id="1450539"/>
    <lineage>
        <taxon>Eukaryota</taxon>
        <taxon>Fungi</taxon>
        <taxon>Dikarya</taxon>
        <taxon>Ascomycota</taxon>
        <taxon>Pezizomycotina</taxon>
        <taxon>Eurotiomycetes</taxon>
        <taxon>Eurotiomycetidae</taxon>
        <taxon>Eurotiales</taxon>
        <taxon>Aspergillaceae</taxon>
        <taxon>Aspergillus</taxon>
        <taxon>Aspergillus subgen. Circumdati</taxon>
    </lineage>
</organism>
<dbReference type="Proteomes" id="UP000248349">
    <property type="component" value="Unassembled WGS sequence"/>
</dbReference>
<dbReference type="RefSeq" id="XP_025431791.1">
    <property type="nucleotide sequence ID" value="XM_025578561.1"/>
</dbReference>
<gene>
    <name evidence="3" type="ORF">BP01DRAFT_39980</name>
</gene>
<reference evidence="3 4" key="1">
    <citation type="submission" date="2016-12" db="EMBL/GenBank/DDBJ databases">
        <title>The genomes of Aspergillus section Nigri reveals drivers in fungal speciation.</title>
        <authorList>
            <consortium name="DOE Joint Genome Institute"/>
            <person name="Vesth T.C."/>
            <person name="Nybo J."/>
            <person name="Theobald S."/>
            <person name="Brandl J."/>
            <person name="Frisvad J.C."/>
            <person name="Nielsen K.F."/>
            <person name="Lyhne E.K."/>
            <person name="Kogle M.E."/>
            <person name="Kuo A."/>
            <person name="Riley R."/>
            <person name="Clum A."/>
            <person name="Nolan M."/>
            <person name="Lipzen A."/>
            <person name="Salamov A."/>
            <person name="Henrissat B."/>
            <person name="Wiebenga A."/>
            <person name="De Vries R.P."/>
            <person name="Grigoriev I.V."/>
            <person name="Mortensen U.H."/>
            <person name="Andersen M.R."/>
            <person name="Baker S.E."/>
        </authorList>
    </citation>
    <scope>NUCLEOTIDE SEQUENCE [LARGE SCALE GENOMIC DNA]</scope>
    <source>
        <strain evidence="3 4">JOP 1030-1</strain>
    </source>
</reference>
<keyword evidence="4" id="KW-1185">Reference proteome</keyword>
<name>A0A318ZEH9_9EURO</name>